<reference evidence="1" key="1">
    <citation type="submission" date="2020-09" db="EMBL/GenBank/DDBJ databases">
        <authorList>
            <person name="Kikuchi T."/>
        </authorList>
    </citation>
    <scope>NUCLEOTIDE SEQUENCE</scope>
    <source>
        <strain evidence="1">SH1</strain>
    </source>
</reference>
<sequence>MATDPRLRKKVVTNSHVLEKLENEIKYAAEYNVTTNLFELKSWDPRQIIRKYKLNIRTSDGADLMGKIAEGSWKSKSIRDIRNLFNEFTYAGKELFHCDTDFIVYNNIDTFYTLRPMDPNVNDCVSLRRSVTTDILFDLKKHENVVCQPVFEREVDATEDKDEYFEFLKLLVYQNFWDTCKDNYIMKSDLTFFTDLKEQRDDELCYSLGGFRVQVAEATQHKYLLRLAPVKQYFLGISSFFGLLLRAAKVEEIGETFVKWVLDKKHVLNQIFKDMKATDWLTEEPFVFDDIERQSVVETYDGGCTVHERYKKLGANVFSMLPVVKGKDGSYHAMDAVEISSYHIFDSRLADFVLMQRNFKARMEVFDRVVEKKVLFQKNIISEIGYLTKFKFAIDSRLMSKAQQMFLPSLEFPDRVVALKDNTTRFDLDIDKIRFLKSGQPVGFRWAIVNFSCGKTEGFDDKQIRILSSFLFFENNRRIPPKELHKRIPVGKEFSIASEVFEELKRYDFIMYSDIRSRKLNHIMAFYEAAKGIATIGVDPLHVIKRQDAHRKWKPPIKYAANTKLGGLNFTIHRPVPSQDSKDIDFSNVFANDRKRQFVAIDVEHLDETLYVLAVTYTTNNNFRLKGEYSYEDDRIPSRLYVLLGNAIDEYGDVKDEKLACMPPDEVVILVKEPVKDRVSEALEQPNLKRFKFTVITVKSDSEFVFLKYKSEAVEKGSVFENLPHAMYAQVTDIPGFPKFFLKTVDSAHDQRQSFIEAWDEYTVVRTDTNTHLQLLGYLVFNLCFLDPVQLRLTRYPFVLMAAQHYLKRGAQNYRCVRDLHQEKQINIRDNPFDPNLDLNSKIAKLKHFLKPRLETYFCCNE</sequence>
<protein>
    <submittedName>
        <fullName evidence="1">Uncharacterized protein</fullName>
    </submittedName>
</protein>
<dbReference type="AlphaFoldDB" id="A0A811K684"/>
<dbReference type="EMBL" id="CAJFDH010000002">
    <property type="protein sequence ID" value="CAD5211538.1"/>
    <property type="molecule type" value="Genomic_DNA"/>
</dbReference>
<accession>A0A811K684</accession>
<evidence type="ECO:0000313" key="2">
    <source>
        <dbReference type="Proteomes" id="UP000614601"/>
    </source>
</evidence>
<dbReference type="Proteomes" id="UP000614601">
    <property type="component" value="Unassembled WGS sequence"/>
</dbReference>
<dbReference type="Proteomes" id="UP000783686">
    <property type="component" value="Unassembled WGS sequence"/>
</dbReference>
<evidence type="ECO:0000313" key="1">
    <source>
        <dbReference type="EMBL" id="CAD5211538.1"/>
    </source>
</evidence>
<dbReference type="SUPFAM" id="SSF53098">
    <property type="entry name" value="Ribonuclease H-like"/>
    <property type="match status" value="1"/>
</dbReference>
<dbReference type="InterPro" id="IPR012337">
    <property type="entry name" value="RNaseH-like_sf"/>
</dbReference>
<keyword evidence="2" id="KW-1185">Reference proteome</keyword>
<proteinExistence type="predicted"/>
<name>A0A811K684_9BILA</name>
<comment type="caution">
    <text evidence="1">The sequence shown here is derived from an EMBL/GenBank/DDBJ whole genome shotgun (WGS) entry which is preliminary data.</text>
</comment>
<gene>
    <name evidence="1" type="ORF">BOKJ2_LOCUS3744</name>
</gene>
<dbReference type="OrthoDB" id="10474437at2759"/>
<organism evidence="1 2">
    <name type="scientific">Bursaphelenchus okinawaensis</name>
    <dbReference type="NCBI Taxonomy" id="465554"/>
    <lineage>
        <taxon>Eukaryota</taxon>
        <taxon>Metazoa</taxon>
        <taxon>Ecdysozoa</taxon>
        <taxon>Nematoda</taxon>
        <taxon>Chromadorea</taxon>
        <taxon>Rhabditida</taxon>
        <taxon>Tylenchina</taxon>
        <taxon>Tylenchomorpha</taxon>
        <taxon>Aphelenchoidea</taxon>
        <taxon>Aphelenchoididae</taxon>
        <taxon>Bursaphelenchus</taxon>
    </lineage>
</organism>
<dbReference type="EMBL" id="CAJFCW020000002">
    <property type="protein sequence ID" value="CAG9093725.1"/>
    <property type="molecule type" value="Genomic_DNA"/>
</dbReference>